<sequence length="259" mass="28950">MEIFDSHTHLNDDAFYEDVASYNEHAQAAGVTRIMNVGSEAQLNERAIALAHRYENMWAAIGWHPEEVATYNKPAEETLIGQLQDDRVLALGEIGLDYHVDNLDAVVDDQKKLFARQLAIAKDLGLSVVIHNRDAFEDTYKILKDADIRDIGGVMHSFNGDPEWLKHFLDLGMMISYSGVASFKNTHEVHDSVRATPLDRMLVETDAPYLTPEPHRGEQNEPANVAFTVAAIAKLREATPLSIAEATFANTNRFFGIED</sequence>
<gene>
    <name evidence="5" type="ORF">IV55_GL001664</name>
    <name evidence="4" type="ORF">LSI01_11570</name>
</gene>
<proteinExistence type="predicted"/>
<evidence type="ECO:0000313" key="6">
    <source>
        <dbReference type="Proteomes" id="UP000051139"/>
    </source>
</evidence>
<evidence type="ECO:0000313" key="7">
    <source>
        <dbReference type="Proteomes" id="UP000321429"/>
    </source>
</evidence>
<dbReference type="NCBIfam" id="TIGR00010">
    <property type="entry name" value="YchF/TatD family DNA exonuclease"/>
    <property type="match status" value="1"/>
</dbReference>
<dbReference type="Gene3D" id="3.20.20.140">
    <property type="entry name" value="Metal-dependent hydrolases"/>
    <property type="match status" value="1"/>
</dbReference>
<feature type="binding site" evidence="3">
    <location>
        <position position="131"/>
    </location>
    <ligand>
        <name>a divalent metal cation</name>
        <dbReference type="ChEBI" id="CHEBI:60240"/>
        <label>2</label>
    </ligand>
</feature>
<dbReference type="Pfam" id="PF01026">
    <property type="entry name" value="TatD_DNase"/>
    <property type="match status" value="1"/>
</dbReference>
<evidence type="ECO:0000313" key="5">
    <source>
        <dbReference type="EMBL" id="KRN95991.1"/>
    </source>
</evidence>
<reference evidence="5 6" key="1">
    <citation type="journal article" date="2015" name="Genome Announc.">
        <title>Expanding the biotechnology potential of lactobacilli through comparative genomics of 213 strains and associated genera.</title>
        <authorList>
            <person name="Sun Z."/>
            <person name="Harris H.M."/>
            <person name="McCann A."/>
            <person name="Guo C."/>
            <person name="Argimon S."/>
            <person name="Zhang W."/>
            <person name="Yang X."/>
            <person name="Jeffery I.B."/>
            <person name="Cooney J.C."/>
            <person name="Kagawa T.F."/>
            <person name="Liu W."/>
            <person name="Song Y."/>
            <person name="Salvetti E."/>
            <person name="Wrobel A."/>
            <person name="Rasinkangas P."/>
            <person name="Parkhill J."/>
            <person name="Rea M.C."/>
            <person name="O'Sullivan O."/>
            <person name="Ritari J."/>
            <person name="Douillard F.P."/>
            <person name="Paul Ross R."/>
            <person name="Yang R."/>
            <person name="Briner A.E."/>
            <person name="Felis G.E."/>
            <person name="de Vos W.M."/>
            <person name="Barrangou R."/>
            <person name="Klaenhammer T.R."/>
            <person name="Caufield P.W."/>
            <person name="Cui Y."/>
            <person name="Zhang H."/>
            <person name="O'Toole P.W."/>
        </authorList>
    </citation>
    <scope>NUCLEOTIDE SEQUENCE [LARGE SCALE GENOMIC DNA]</scope>
    <source>
        <strain evidence="5 6">DSM 22696</strain>
    </source>
</reference>
<dbReference type="STRING" id="348151.IV55_GL001664"/>
<dbReference type="PATRIC" id="fig|348151.3.peg.1716"/>
<dbReference type="PROSITE" id="PS01137">
    <property type="entry name" value="TATD_1"/>
    <property type="match status" value="1"/>
</dbReference>
<dbReference type="GO" id="GO:0016788">
    <property type="term" value="F:hydrolase activity, acting on ester bonds"/>
    <property type="evidence" value="ECO:0007669"/>
    <property type="project" value="InterPro"/>
</dbReference>
<feature type="binding site" evidence="3">
    <location>
        <position position="7"/>
    </location>
    <ligand>
        <name>a divalent metal cation</name>
        <dbReference type="ChEBI" id="CHEBI:60240"/>
        <label>1</label>
    </ligand>
</feature>
<dbReference type="PANTHER" id="PTHR46124:SF2">
    <property type="entry name" value="D-AMINOACYL-TRNA DEACYLASE"/>
    <property type="match status" value="1"/>
</dbReference>
<feature type="binding site" evidence="3">
    <location>
        <position position="156"/>
    </location>
    <ligand>
        <name>a divalent metal cation</name>
        <dbReference type="ChEBI" id="CHEBI:60240"/>
        <label>2</label>
    </ligand>
</feature>
<name>A0A0R2LB86_9LACO</name>
<feature type="binding site" evidence="3">
    <location>
        <position position="93"/>
    </location>
    <ligand>
        <name>a divalent metal cation</name>
        <dbReference type="ChEBI" id="CHEBI:60240"/>
        <label>1</label>
    </ligand>
</feature>
<evidence type="ECO:0000256" key="2">
    <source>
        <dbReference type="ARBA" id="ARBA00022801"/>
    </source>
</evidence>
<keyword evidence="6" id="KW-1185">Reference proteome</keyword>
<dbReference type="PANTHER" id="PTHR46124">
    <property type="entry name" value="D-AMINOACYL-TRNA DEACYLASE"/>
    <property type="match status" value="1"/>
</dbReference>
<dbReference type="SUPFAM" id="SSF51556">
    <property type="entry name" value="Metallo-dependent hydrolases"/>
    <property type="match status" value="1"/>
</dbReference>
<dbReference type="InterPro" id="IPR032466">
    <property type="entry name" value="Metal_Hydrolase"/>
</dbReference>
<dbReference type="GO" id="GO:0046872">
    <property type="term" value="F:metal ion binding"/>
    <property type="evidence" value="ECO:0007669"/>
    <property type="project" value="UniProtKB-KW"/>
</dbReference>
<dbReference type="EMBL" id="JQCB01000006">
    <property type="protein sequence ID" value="KRN95991.1"/>
    <property type="molecule type" value="Genomic_DNA"/>
</dbReference>
<dbReference type="Proteomes" id="UP000321429">
    <property type="component" value="Unassembled WGS sequence"/>
</dbReference>
<dbReference type="InterPro" id="IPR001130">
    <property type="entry name" value="TatD-like"/>
</dbReference>
<dbReference type="InterPro" id="IPR018228">
    <property type="entry name" value="DNase_TatD-rel_CS"/>
</dbReference>
<keyword evidence="2 4" id="KW-0378">Hydrolase</keyword>
<dbReference type="GO" id="GO:0004536">
    <property type="term" value="F:DNA nuclease activity"/>
    <property type="evidence" value="ECO:0007669"/>
    <property type="project" value="InterPro"/>
</dbReference>
<organism evidence="5 6">
    <name type="scientific">Furfurilactobacillus siliginis</name>
    <dbReference type="NCBI Taxonomy" id="348151"/>
    <lineage>
        <taxon>Bacteria</taxon>
        <taxon>Bacillati</taxon>
        <taxon>Bacillota</taxon>
        <taxon>Bacilli</taxon>
        <taxon>Lactobacillales</taxon>
        <taxon>Lactobacillaceae</taxon>
        <taxon>Furfurilactobacillus</taxon>
    </lineage>
</organism>
<evidence type="ECO:0000256" key="1">
    <source>
        <dbReference type="ARBA" id="ARBA00022723"/>
    </source>
</evidence>
<dbReference type="PIRSF" id="PIRSF005902">
    <property type="entry name" value="DNase_TatD"/>
    <property type="match status" value="1"/>
</dbReference>
<reference evidence="4 7" key="2">
    <citation type="submission" date="2019-07" db="EMBL/GenBank/DDBJ databases">
        <title>Whole genome shotgun sequence of Lactobacillus siliginis NBRC 101315.</title>
        <authorList>
            <person name="Hosoyama A."/>
            <person name="Uohara A."/>
            <person name="Ohji S."/>
            <person name="Ichikawa N."/>
        </authorList>
    </citation>
    <scope>NUCLEOTIDE SEQUENCE [LARGE SCALE GENOMIC DNA]</scope>
    <source>
        <strain evidence="4 7">NBRC 101315</strain>
    </source>
</reference>
<dbReference type="EMBL" id="BJUD01000021">
    <property type="protein sequence ID" value="GEK28846.1"/>
    <property type="molecule type" value="Genomic_DNA"/>
</dbReference>
<feature type="binding site" evidence="3">
    <location>
        <position position="206"/>
    </location>
    <ligand>
        <name>a divalent metal cation</name>
        <dbReference type="ChEBI" id="CHEBI:60240"/>
        <label>1</label>
    </ligand>
</feature>
<accession>A0A0R2LB86</accession>
<dbReference type="RefSeq" id="WP_057810170.1">
    <property type="nucleotide sequence ID" value="NZ_BJUD01000021.1"/>
</dbReference>
<protein>
    <submittedName>
        <fullName evidence="5">Mg-dependent DNase</fullName>
    </submittedName>
    <submittedName>
        <fullName evidence="4">TatD family hydrolase</fullName>
    </submittedName>
</protein>
<dbReference type="InterPro" id="IPR015991">
    <property type="entry name" value="TatD/YcfH-like"/>
</dbReference>
<dbReference type="CDD" id="cd01310">
    <property type="entry name" value="TatD_DNAse"/>
    <property type="match status" value="1"/>
</dbReference>
<feature type="binding site" evidence="3">
    <location>
        <position position="9"/>
    </location>
    <ligand>
        <name>a divalent metal cation</name>
        <dbReference type="ChEBI" id="CHEBI:60240"/>
        <label>1</label>
    </ligand>
</feature>
<dbReference type="AlphaFoldDB" id="A0A0R2LB86"/>
<dbReference type="Proteomes" id="UP000051139">
    <property type="component" value="Unassembled WGS sequence"/>
</dbReference>
<evidence type="ECO:0000256" key="3">
    <source>
        <dbReference type="PIRSR" id="PIRSR005902-1"/>
    </source>
</evidence>
<keyword evidence="1 3" id="KW-0479">Metal-binding</keyword>
<dbReference type="FunFam" id="3.20.20.140:FF:000005">
    <property type="entry name" value="TatD family hydrolase"/>
    <property type="match status" value="1"/>
</dbReference>
<dbReference type="GO" id="GO:0005829">
    <property type="term" value="C:cytosol"/>
    <property type="evidence" value="ECO:0007669"/>
    <property type="project" value="TreeGrafter"/>
</dbReference>
<comment type="caution">
    <text evidence="5">The sequence shown here is derived from an EMBL/GenBank/DDBJ whole genome shotgun (WGS) entry which is preliminary data.</text>
</comment>
<dbReference type="OrthoDB" id="9810005at2"/>
<evidence type="ECO:0000313" key="4">
    <source>
        <dbReference type="EMBL" id="GEK28846.1"/>
    </source>
</evidence>